<reference evidence="2 3" key="1">
    <citation type="submission" date="2014-03" db="EMBL/GenBank/DDBJ databases">
        <authorList>
            <person name="Urmite Genomes U."/>
        </authorList>
    </citation>
    <scope>NUCLEOTIDE SEQUENCE [LARGE SCALE GENOMIC DNA]</scope>
    <source>
        <strain evidence="2 3">Vm-5</strain>
    </source>
</reference>
<gene>
    <name evidence="2" type="ORF">BN990_04445</name>
</gene>
<feature type="domain" description="FAS1-like dehydratase" evidence="1">
    <location>
        <begin position="5"/>
        <end position="131"/>
    </location>
</feature>
<dbReference type="InterPro" id="IPR029069">
    <property type="entry name" value="HotDog_dom_sf"/>
</dbReference>
<dbReference type="PIRSF" id="PIRSF018072">
    <property type="entry name" value="UCP018072"/>
    <property type="match status" value="1"/>
</dbReference>
<accession>A0A024QIQ7</accession>
<dbReference type="RefSeq" id="WP_038247445.1">
    <property type="nucleotide sequence ID" value="NZ_BNER01000005.1"/>
</dbReference>
<dbReference type="eggNOG" id="COG3777">
    <property type="taxonomic scope" value="Bacteria"/>
</dbReference>
<dbReference type="Pfam" id="PF13452">
    <property type="entry name" value="FAS1_DH_region"/>
    <property type="match status" value="1"/>
</dbReference>
<dbReference type="AlphaFoldDB" id="A0A024QIQ7"/>
<organism evidence="2 3">
    <name type="scientific">Virgibacillus massiliensis</name>
    <dbReference type="NCBI Taxonomy" id="1462526"/>
    <lineage>
        <taxon>Bacteria</taxon>
        <taxon>Bacillati</taxon>
        <taxon>Bacillota</taxon>
        <taxon>Bacilli</taxon>
        <taxon>Bacillales</taxon>
        <taxon>Bacillaceae</taxon>
        <taxon>Virgibacillus</taxon>
    </lineage>
</organism>
<evidence type="ECO:0000313" key="2">
    <source>
        <dbReference type="EMBL" id="CDQ42065.1"/>
    </source>
</evidence>
<evidence type="ECO:0000259" key="1">
    <source>
        <dbReference type="Pfam" id="PF13452"/>
    </source>
</evidence>
<dbReference type="STRING" id="1462526.BN990_04445"/>
<reference evidence="3" key="2">
    <citation type="submission" date="2014-05" db="EMBL/GenBank/DDBJ databases">
        <title>Draft genome sequence of Virgibacillus massiliensis Vm-5.</title>
        <authorList>
            <person name="Khelaifia S."/>
            <person name="Croce O."/>
            <person name="Lagier J.C."/>
            <person name="Raoult D."/>
        </authorList>
    </citation>
    <scope>NUCLEOTIDE SEQUENCE [LARGE SCALE GENOMIC DNA]</scope>
    <source>
        <strain evidence="3">Vm-5</strain>
    </source>
</reference>
<dbReference type="OrthoDB" id="160199at2"/>
<evidence type="ECO:0000313" key="3">
    <source>
        <dbReference type="Proteomes" id="UP000028875"/>
    </source>
</evidence>
<dbReference type="Proteomes" id="UP000028875">
    <property type="component" value="Unassembled WGS sequence"/>
</dbReference>
<dbReference type="InterPro" id="IPR039569">
    <property type="entry name" value="FAS1-like_DH_region"/>
</dbReference>
<comment type="caution">
    <text evidence="2">The sequence shown here is derived from an EMBL/GenBank/DDBJ whole genome shotgun (WGS) entry which is preliminary data.</text>
</comment>
<sequence>MYYHLIGKQSNKVKNVVERGLVKRFAESIRDAHPLFIDEQVGKQSRYGENIAPSTFPRVFDFGTVHGLNLPNKGLIHGEQVYQYERPLLVNEVLYCYTVIDGYDEKQGKNGLMGFLKIKRYGEDAHEKVVFMEESTIIITETVRKAMQV</sequence>
<name>A0A024QIQ7_9BACI</name>
<dbReference type="CDD" id="cd03441">
    <property type="entry name" value="R_hydratase_like"/>
    <property type="match status" value="1"/>
</dbReference>
<dbReference type="SUPFAM" id="SSF54637">
    <property type="entry name" value="Thioesterase/thiol ester dehydrase-isomerase"/>
    <property type="match status" value="1"/>
</dbReference>
<dbReference type="Gene3D" id="3.10.129.10">
    <property type="entry name" value="Hotdog Thioesterase"/>
    <property type="match status" value="1"/>
</dbReference>
<dbReference type="InterPro" id="IPR016709">
    <property type="entry name" value="HadA-like"/>
</dbReference>
<dbReference type="EMBL" id="CCDP010000004">
    <property type="protein sequence ID" value="CDQ42065.1"/>
    <property type="molecule type" value="Genomic_DNA"/>
</dbReference>
<proteinExistence type="predicted"/>
<protein>
    <recommendedName>
        <fullName evidence="1">FAS1-like dehydratase domain-containing protein</fullName>
    </recommendedName>
</protein>
<keyword evidence="3" id="KW-1185">Reference proteome</keyword>